<dbReference type="EMBL" id="VAWA01000017">
    <property type="protein sequence ID" value="TLP72963.1"/>
    <property type="molecule type" value="Genomic_DNA"/>
</dbReference>
<evidence type="ECO:0000313" key="7">
    <source>
        <dbReference type="Proteomes" id="UP000306544"/>
    </source>
</evidence>
<dbReference type="OrthoDB" id="1822491at2"/>
<dbReference type="PANTHER" id="PTHR30349">
    <property type="entry name" value="PHAGE INTEGRASE-RELATED"/>
    <property type="match status" value="1"/>
</dbReference>
<feature type="region of interest" description="Disordered" evidence="4">
    <location>
        <begin position="1"/>
        <end position="22"/>
    </location>
</feature>
<dbReference type="InterPro" id="IPR013762">
    <property type="entry name" value="Integrase-like_cat_sf"/>
</dbReference>
<dbReference type="PROSITE" id="PS51898">
    <property type="entry name" value="TYR_RECOMBINASE"/>
    <property type="match status" value="1"/>
</dbReference>
<dbReference type="InterPro" id="IPR050090">
    <property type="entry name" value="Tyrosine_recombinase_XerCD"/>
</dbReference>
<keyword evidence="7" id="KW-1185">Reference proteome</keyword>
<protein>
    <submittedName>
        <fullName evidence="6">Site-specific integrase</fullName>
    </submittedName>
</protein>
<dbReference type="Pfam" id="PF00589">
    <property type="entry name" value="Phage_integrase"/>
    <property type="match status" value="1"/>
</dbReference>
<feature type="domain" description="Tyr recombinase" evidence="5">
    <location>
        <begin position="205"/>
        <end position="408"/>
    </location>
</feature>
<dbReference type="GO" id="GO:0003677">
    <property type="term" value="F:DNA binding"/>
    <property type="evidence" value="ECO:0007669"/>
    <property type="project" value="UniProtKB-KW"/>
</dbReference>
<reference evidence="6 7" key="1">
    <citation type="submission" date="2019-05" db="EMBL/GenBank/DDBJ databases">
        <title>Nesterenkonia sp. GY239, isolated from the Southern Atlantic Ocean.</title>
        <authorList>
            <person name="Zhang G."/>
        </authorList>
    </citation>
    <scope>NUCLEOTIDE SEQUENCE [LARGE SCALE GENOMIC DNA]</scope>
    <source>
        <strain evidence="6 7">GY239</strain>
    </source>
</reference>
<comment type="similarity">
    <text evidence="1">Belongs to the 'phage' integrase family.</text>
</comment>
<gene>
    <name evidence="6" type="ORF">FEF27_11075</name>
</gene>
<feature type="region of interest" description="Disordered" evidence="4">
    <location>
        <begin position="410"/>
        <end position="435"/>
    </location>
</feature>
<evidence type="ECO:0000259" key="5">
    <source>
        <dbReference type="PROSITE" id="PS51898"/>
    </source>
</evidence>
<comment type="caution">
    <text evidence="6">The sequence shown here is derived from an EMBL/GenBank/DDBJ whole genome shotgun (WGS) entry which is preliminary data.</text>
</comment>
<dbReference type="InterPro" id="IPR010998">
    <property type="entry name" value="Integrase_recombinase_N"/>
</dbReference>
<dbReference type="InterPro" id="IPR011010">
    <property type="entry name" value="DNA_brk_join_enz"/>
</dbReference>
<dbReference type="CDD" id="cd01189">
    <property type="entry name" value="INT_ICEBs1_C_like"/>
    <property type="match status" value="1"/>
</dbReference>
<evidence type="ECO:0000256" key="1">
    <source>
        <dbReference type="ARBA" id="ARBA00008857"/>
    </source>
</evidence>
<proteinExistence type="inferred from homology"/>
<evidence type="ECO:0000313" key="6">
    <source>
        <dbReference type="EMBL" id="TLP72963.1"/>
    </source>
</evidence>
<keyword evidence="3" id="KW-0233">DNA recombination</keyword>
<organism evidence="6 7">
    <name type="scientific">Nesterenkonia sphaerica</name>
    <dbReference type="NCBI Taxonomy" id="1804988"/>
    <lineage>
        <taxon>Bacteria</taxon>
        <taxon>Bacillati</taxon>
        <taxon>Actinomycetota</taxon>
        <taxon>Actinomycetes</taxon>
        <taxon>Micrococcales</taxon>
        <taxon>Micrococcaceae</taxon>
        <taxon>Nesterenkonia</taxon>
    </lineage>
</organism>
<dbReference type="GO" id="GO:0006310">
    <property type="term" value="P:DNA recombination"/>
    <property type="evidence" value="ECO:0007669"/>
    <property type="project" value="UniProtKB-KW"/>
</dbReference>
<keyword evidence="2" id="KW-0238">DNA-binding</keyword>
<sequence>MATSRHSPAKSRPRAREPPMAKRYVPGTTHIQDLWYKRDKTPSQRHKRGKRWRAFWVDNLGQEHTAMFGTKEEAKAHLADVTASLKTHTYVNPEHGKVTVGELVEHHLDAFVGKPKTLGTKRSLAKTQVLPRWQHVPVRAVEASDVRAWIAAMMRGENDRKPVSSKWARDAAMLLHAVLKDAVADRRIAFDPMVTVKLPSKGRPRDQYPLTIEEVYALADAMTIKDDDGQPESGVVQVDRALLLTLCFTGIRVGEALGLTASAVDFNRRRIHIRRTYGQDEHGRTIESTPKSHESRWVPIPAQLMGELLPLVEARTGKQDIFVGPRGGTVRADNWRNRVFTPALVDCDLYDPDSPRVVHDLRHTYASLAVRAGANVKALQRAMGHASASITLDVYSHLFDDDLEALGESLGKLKPKPAQPKPVRTHFVPASQPAS</sequence>
<dbReference type="GO" id="GO:0015074">
    <property type="term" value="P:DNA integration"/>
    <property type="evidence" value="ECO:0007669"/>
    <property type="project" value="InterPro"/>
</dbReference>
<dbReference type="AlphaFoldDB" id="A0A5R9A2Q2"/>
<evidence type="ECO:0000256" key="2">
    <source>
        <dbReference type="ARBA" id="ARBA00023125"/>
    </source>
</evidence>
<dbReference type="Proteomes" id="UP000306544">
    <property type="component" value="Unassembled WGS sequence"/>
</dbReference>
<accession>A0A5R9A2Q2</accession>
<name>A0A5R9A2Q2_9MICC</name>
<dbReference type="Gene3D" id="1.10.150.130">
    <property type="match status" value="1"/>
</dbReference>
<dbReference type="InterPro" id="IPR002104">
    <property type="entry name" value="Integrase_catalytic"/>
</dbReference>
<dbReference type="PANTHER" id="PTHR30349:SF64">
    <property type="entry name" value="PROPHAGE INTEGRASE INTD-RELATED"/>
    <property type="match status" value="1"/>
</dbReference>
<dbReference type="Gene3D" id="1.10.443.10">
    <property type="entry name" value="Intergrase catalytic core"/>
    <property type="match status" value="1"/>
</dbReference>
<dbReference type="SUPFAM" id="SSF56349">
    <property type="entry name" value="DNA breaking-rejoining enzymes"/>
    <property type="match status" value="1"/>
</dbReference>
<evidence type="ECO:0000256" key="4">
    <source>
        <dbReference type="SAM" id="MobiDB-lite"/>
    </source>
</evidence>
<evidence type="ECO:0000256" key="3">
    <source>
        <dbReference type="ARBA" id="ARBA00023172"/>
    </source>
</evidence>